<dbReference type="InterPro" id="IPR022278">
    <property type="entry name" value="Pser_aminoTfrase"/>
</dbReference>
<dbReference type="CDD" id="cd00611">
    <property type="entry name" value="PSAT_like"/>
    <property type="match status" value="1"/>
</dbReference>
<evidence type="ECO:0000256" key="5">
    <source>
        <dbReference type="ARBA" id="ARBA00022679"/>
    </source>
</evidence>
<dbReference type="PROSITE" id="PS00595">
    <property type="entry name" value="AA_TRANSFER_CLASS_5"/>
    <property type="match status" value="1"/>
</dbReference>
<comment type="caution">
    <text evidence="11">Lacks conserved residue(s) required for the propagation of feature annotation.</text>
</comment>
<comment type="catalytic activity">
    <reaction evidence="9 11">
        <text>4-(phosphooxy)-L-threonine + 2-oxoglutarate = (R)-3-hydroxy-2-oxo-4-phosphooxybutanoate + L-glutamate</text>
        <dbReference type="Rhea" id="RHEA:16573"/>
        <dbReference type="ChEBI" id="CHEBI:16810"/>
        <dbReference type="ChEBI" id="CHEBI:29985"/>
        <dbReference type="ChEBI" id="CHEBI:58452"/>
        <dbReference type="ChEBI" id="CHEBI:58538"/>
        <dbReference type="EC" id="2.6.1.52"/>
    </reaction>
</comment>
<dbReference type="PIRSF" id="PIRSF000525">
    <property type="entry name" value="SerC"/>
    <property type="match status" value="1"/>
</dbReference>
<comment type="similarity">
    <text evidence="2 11">Belongs to the class-V pyridoxal-phosphate-dependent aminotransferase family. SerC subfamily.</text>
</comment>
<organism evidence="14 15">
    <name type="scientific">Oceanisphaera ostreae</name>
    <dbReference type="NCBI Taxonomy" id="914151"/>
    <lineage>
        <taxon>Bacteria</taxon>
        <taxon>Pseudomonadati</taxon>
        <taxon>Pseudomonadota</taxon>
        <taxon>Gammaproteobacteria</taxon>
        <taxon>Aeromonadales</taxon>
        <taxon>Aeromonadaceae</taxon>
        <taxon>Oceanisphaera</taxon>
    </lineage>
</organism>
<dbReference type="Gene3D" id="3.40.640.10">
    <property type="entry name" value="Type I PLP-dependent aspartate aminotransferase-like (Major domain)"/>
    <property type="match status" value="1"/>
</dbReference>
<gene>
    <name evidence="11 14" type="primary">serC</name>
    <name evidence="14" type="ORF">ACFQ1C_09425</name>
</gene>
<proteinExistence type="inferred from homology"/>
<keyword evidence="15" id="KW-1185">Reference proteome</keyword>
<keyword evidence="3 11" id="KW-0032">Aminotransferase</keyword>
<keyword evidence="8 11" id="KW-0718">Serine biosynthesis</keyword>
<feature type="binding site" evidence="11">
    <location>
        <position position="43"/>
    </location>
    <ligand>
        <name>L-glutamate</name>
        <dbReference type="ChEBI" id="CHEBI:29985"/>
    </ligand>
</feature>
<comment type="catalytic activity">
    <reaction evidence="10 11 12">
        <text>O-phospho-L-serine + 2-oxoglutarate = 3-phosphooxypyruvate + L-glutamate</text>
        <dbReference type="Rhea" id="RHEA:14329"/>
        <dbReference type="ChEBI" id="CHEBI:16810"/>
        <dbReference type="ChEBI" id="CHEBI:18110"/>
        <dbReference type="ChEBI" id="CHEBI:29985"/>
        <dbReference type="ChEBI" id="CHEBI:57524"/>
        <dbReference type="EC" id="2.6.1.52"/>
    </reaction>
</comment>
<keyword evidence="5 11" id="KW-0808">Transferase</keyword>
<dbReference type="InterPro" id="IPR015421">
    <property type="entry name" value="PyrdxlP-dep_Trfase_major"/>
</dbReference>
<evidence type="ECO:0000256" key="9">
    <source>
        <dbReference type="ARBA" id="ARBA00047630"/>
    </source>
</evidence>
<sequence>MDNMVYNFSAGPAMLPVEVMQQAQAEFRNFNGLGVSVMELSHRSSDFIAVATQAEQDLRDLMQIPDNYKVLFLQGGGRGQFAALAFNLMGKNAKADYIVTGQWSKSAIAEAEKVGTVRVLDGFGEAELTGEEQGPRPLAKEWDLDPTAAFVHYCINETVDGVEYPFVPKTGDVPLIADMSSTILSRPIDVTQFGLIYAGAQKNIGPSGLAVVIVREDLLDQACPQTPIIMDYAALAKADSMLNTPPTYAWYLAGLVFKWLKRQGGLTVMGERNKAKADLLYNYVDASNFYRNNVHTEARSWMNIPFQLQDESLNDAFLAQAKAAGLVALKGHRLVGGMRASVYNAMPIEGVQALVDFMDKFAKQHA</sequence>
<evidence type="ECO:0000256" key="8">
    <source>
        <dbReference type="ARBA" id="ARBA00023299"/>
    </source>
</evidence>
<feature type="binding site" evidence="11">
    <location>
        <begin position="77"/>
        <end position="78"/>
    </location>
    <ligand>
        <name>pyridoxal 5'-phosphate</name>
        <dbReference type="ChEBI" id="CHEBI:597326"/>
    </ligand>
</feature>
<evidence type="ECO:0000256" key="7">
    <source>
        <dbReference type="ARBA" id="ARBA00023096"/>
    </source>
</evidence>
<name>A0ABW3KGS5_9GAMM</name>
<evidence type="ECO:0000256" key="2">
    <source>
        <dbReference type="ARBA" id="ARBA00006904"/>
    </source>
</evidence>
<feature type="modified residue" description="N6-(pyridoxal phosphate)lysine" evidence="11">
    <location>
        <position position="202"/>
    </location>
</feature>
<dbReference type="GO" id="GO:0004648">
    <property type="term" value="F:O-phospho-L-serine:2-oxoglutarate aminotransferase activity"/>
    <property type="evidence" value="ECO:0007669"/>
    <property type="project" value="UniProtKB-EC"/>
</dbReference>
<evidence type="ECO:0000256" key="1">
    <source>
        <dbReference type="ARBA" id="ARBA00005099"/>
    </source>
</evidence>
<dbReference type="SUPFAM" id="SSF53383">
    <property type="entry name" value="PLP-dependent transferases"/>
    <property type="match status" value="1"/>
</dbReference>
<evidence type="ECO:0000313" key="14">
    <source>
        <dbReference type="EMBL" id="MFD1008369.1"/>
    </source>
</evidence>
<feature type="domain" description="Aminotransferase class V" evidence="13">
    <location>
        <begin position="5"/>
        <end position="354"/>
    </location>
</feature>
<comment type="pathway">
    <text evidence="1 11 12">Amino-acid biosynthesis; L-serine biosynthesis; L-serine from 3-phospho-D-glycerate: step 2/3.</text>
</comment>
<dbReference type="InterPro" id="IPR015422">
    <property type="entry name" value="PyrdxlP-dep_Trfase_small"/>
</dbReference>
<dbReference type="PANTHER" id="PTHR43247">
    <property type="entry name" value="PHOSPHOSERINE AMINOTRANSFERASE"/>
    <property type="match status" value="1"/>
</dbReference>
<feature type="binding site" evidence="11">
    <location>
        <position position="103"/>
    </location>
    <ligand>
        <name>pyridoxal 5'-phosphate</name>
        <dbReference type="ChEBI" id="CHEBI:597326"/>
    </ligand>
</feature>
<dbReference type="NCBIfam" id="NF003764">
    <property type="entry name" value="PRK05355.1"/>
    <property type="match status" value="1"/>
</dbReference>
<evidence type="ECO:0000313" key="15">
    <source>
        <dbReference type="Proteomes" id="UP001597048"/>
    </source>
</evidence>
<keyword evidence="7 11" id="KW-0664">Pyridoxine biosynthesis</keyword>
<accession>A0ABW3KGS5</accession>
<dbReference type="Gene3D" id="3.90.1150.10">
    <property type="entry name" value="Aspartate Aminotransferase, domain 1"/>
    <property type="match status" value="1"/>
</dbReference>
<comment type="function">
    <text evidence="11">Catalyzes the reversible conversion of 3-phosphohydroxypyruvate to phosphoserine and of 3-hydroxy-2-oxo-4-phosphonooxybutanoate to phosphohydroxythreonine.</text>
</comment>
<comment type="subunit">
    <text evidence="11">Homodimer.</text>
</comment>
<dbReference type="Proteomes" id="UP001597048">
    <property type="component" value="Unassembled WGS sequence"/>
</dbReference>
<keyword evidence="11" id="KW-0963">Cytoplasm</keyword>
<dbReference type="NCBIfam" id="TIGR01364">
    <property type="entry name" value="serC_1"/>
    <property type="match status" value="1"/>
</dbReference>
<dbReference type="InterPro" id="IPR020578">
    <property type="entry name" value="Aminotrans_V_PyrdxlP_BS"/>
</dbReference>
<keyword evidence="4 11" id="KW-0028">Amino-acid biosynthesis</keyword>
<protein>
    <recommendedName>
        <fullName evidence="11">Phosphoserine aminotransferase</fullName>
        <ecNumber evidence="11">2.6.1.52</ecNumber>
    </recommendedName>
    <alternativeName>
        <fullName evidence="11">Phosphohydroxythreonine aminotransferase</fullName>
        <shortName evidence="11">PSAT</shortName>
    </alternativeName>
</protein>
<dbReference type="InterPro" id="IPR015424">
    <property type="entry name" value="PyrdxlP-dep_Trfase"/>
</dbReference>
<evidence type="ECO:0000256" key="3">
    <source>
        <dbReference type="ARBA" id="ARBA00022576"/>
    </source>
</evidence>
<evidence type="ECO:0000256" key="6">
    <source>
        <dbReference type="ARBA" id="ARBA00022898"/>
    </source>
</evidence>
<dbReference type="Pfam" id="PF00266">
    <property type="entry name" value="Aminotran_5"/>
    <property type="match status" value="1"/>
</dbReference>
<evidence type="ECO:0000256" key="10">
    <source>
        <dbReference type="ARBA" id="ARBA00049007"/>
    </source>
</evidence>
<dbReference type="HAMAP" id="MF_00160">
    <property type="entry name" value="SerC_aminotrans_5"/>
    <property type="match status" value="1"/>
</dbReference>
<comment type="caution">
    <text evidence="14">The sequence shown here is derived from an EMBL/GenBank/DDBJ whole genome shotgun (WGS) entry which is preliminary data.</text>
</comment>
<evidence type="ECO:0000259" key="13">
    <source>
        <dbReference type="Pfam" id="PF00266"/>
    </source>
</evidence>
<dbReference type="RefSeq" id="WP_379558345.1">
    <property type="nucleotide sequence ID" value="NZ_JBHTJS010000035.1"/>
</dbReference>
<feature type="binding site" evidence="11">
    <location>
        <position position="158"/>
    </location>
    <ligand>
        <name>pyridoxal 5'-phosphate</name>
        <dbReference type="ChEBI" id="CHEBI:597326"/>
    </ligand>
</feature>
<feature type="binding site" evidence="11">
    <location>
        <position position="201"/>
    </location>
    <ligand>
        <name>pyridoxal 5'-phosphate</name>
        <dbReference type="ChEBI" id="CHEBI:597326"/>
    </ligand>
</feature>
<evidence type="ECO:0000256" key="4">
    <source>
        <dbReference type="ARBA" id="ARBA00022605"/>
    </source>
</evidence>
<dbReference type="EMBL" id="JBHTJS010000035">
    <property type="protein sequence ID" value="MFD1008369.1"/>
    <property type="molecule type" value="Genomic_DNA"/>
</dbReference>
<comment type="pathway">
    <text evidence="11">Cofactor biosynthesis; pyridoxine 5'-phosphate biosynthesis; pyridoxine 5'-phosphate from D-erythrose 4-phosphate: step 3/5.</text>
</comment>
<comment type="subcellular location">
    <subcellularLocation>
        <location evidence="11">Cytoplasm</location>
    </subcellularLocation>
</comment>
<feature type="binding site" evidence="11">
    <location>
        <begin position="243"/>
        <end position="244"/>
    </location>
    <ligand>
        <name>pyridoxal 5'-phosphate</name>
        <dbReference type="ChEBI" id="CHEBI:597326"/>
    </ligand>
</feature>
<evidence type="ECO:0000256" key="12">
    <source>
        <dbReference type="RuleBase" id="RU004505"/>
    </source>
</evidence>
<dbReference type="InterPro" id="IPR000192">
    <property type="entry name" value="Aminotrans_V_dom"/>
</dbReference>
<feature type="binding site" evidence="11">
    <location>
        <position position="178"/>
    </location>
    <ligand>
        <name>pyridoxal 5'-phosphate</name>
        <dbReference type="ChEBI" id="CHEBI:597326"/>
    </ligand>
</feature>
<evidence type="ECO:0000256" key="11">
    <source>
        <dbReference type="HAMAP-Rule" id="MF_00160"/>
    </source>
</evidence>
<keyword evidence="6 11" id="KW-0663">Pyridoxal phosphate</keyword>
<reference evidence="15" key="1">
    <citation type="journal article" date="2019" name="Int. J. Syst. Evol. Microbiol.">
        <title>The Global Catalogue of Microorganisms (GCM) 10K type strain sequencing project: providing services to taxonomists for standard genome sequencing and annotation.</title>
        <authorList>
            <consortium name="The Broad Institute Genomics Platform"/>
            <consortium name="The Broad Institute Genome Sequencing Center for Infectious Disease"/>
            <person name="Wu L."/>
            <person name="Ma J."/>
        </authorList>
    </citation>
    <scope>NUCLEOTIDE SEQUENCE [LARGE SCALE GENOMIC DNA]</scope>
    <source>
        <strain evidence="15">CCUG 60525</strain>
    </source>
</reference>
<comment type="cofactor">
    <cofactor evidence="11">
        <name>pyridoxal 5'-phosphate</name>
        <dbReference type="ChEBI" id="CHEBI:597326"/>
    </cofactor>
    <text evidence="11">Binds 1 pyridoxal phosphate per subunit.</text>
</comment>
<dbReference type="EC" id="2.6.1.52" evidence="11"/>
<dbReference type="PANTHER" id="PTHR43247:SF1">
    <property type="entry name" value="PHOSPHOSERINE AMINOTRANSFERASE"/>
    <property type="match status" value="1"/>
</dbReference>